<sequence length="103" mass="11927">MLSMSLSMDIPSPGKTEERHSPKGMSPSLILVLHTRMSALQAREKEKKPNAYAMQCNSFLSSPWLISREPPMHLQIRRERRLVKLAEQKRTRRRFSRTGKPSP</sequence>
<dbReference type="AlphaFoldDB" id="K2S836"/>
<gene>
    <name evidence="2" type="ORF">MPH_09850</name>
</gene>
<organism evidence="2 3">
    <name type="scientific">Macrophomina phaseolina (strain MS6)</name>
    <name type="common">Charcoal rot fungus</name>
    <dbReference type="NCBI Taxonomy" id="1126212"/>
    <lineage>
        <taxon>Eukaryota</taxon>
        <taxon>Fungi</taxon>
        <taxon>Dikarya</taxon>
        <taxon>Ascomycota</taxon>
        <taxon>Pezizomycotina</taxon>
        <taxon>Dothideomycetes</taxon>
        <taxon>Dothideomycetes incertae sedis</taxon>
        <taxon>Botryosphaeriales</taxon>
        <taxon>Botryosphaeriaceae</taxon>
        <taxon>Macrophomina</taxon>
    </lineage>
</organism>
<protein>
    <submittedName>
        <fullName evidence="2">Uncharacterized protein</fullName>
    </submittedName>
</protein>
<evidence type="ECO:0000313" key="3">
    <source>
        <dbReference type="Proteomes" id="UP000007129"/>
    </source>
</evidence>
<dbReference type="VEuPathDB" id="FungiDB:MPH_09850"/>
<proteinExistence type="predicted"/>
<dbReference type="Proteomes" id="UP000007129">
    <property type="component" value="Unassembled WGS sequence"/>
</dbReference>
<feature type="region of interest" description="Disordered" evidence="1">
    <location>
        <begin position="1"/>
        <end position="25"/>
    </location>
</feature>
<evidence type="ECO:0000313" key="2">
    <source>
        <dbReference type="EMBL" id="EKG13030.1"/>
    </source>
</evidence>
<name>K2S836_MACPH</name>
<evidence type="ECO:0000256" key="1">
    <source>
        <dbReference type="SAM" id="MobiDB-lite"/>
    </source>
</evidence>
<accession>K2S836</accession>
<dbReference type="InParanoid" id="K2S836"/>
<comment type="caution">
    <text evidence="2">The sequence shown here is derived from an EMBL/GenBank/DDBJ whole genome shotgun (WGS) entry which is preliminary data.</text>
</comment>
<reference evidence="2 3" key="1">
    <citation type="journal article" date="2012" name="BMC Genomics">
        <title>Tools to kill: Genome of one of the most destructive plant pathogenic fungi Macrophomina phaseolina.</title>
        <authorList>
            <person name="Islam M.S."/>
            <person name="Haque M.S."/>
            <person name="Islam M.M."/>
            <person name="Emdad E.M."/>
            <person name="Halim A."/>
            <person name="Hossen Q.M.M."/>
            <person name="Hossain M.Z."/>
            <person name="Ahmed B."/>
            <person name="Rahim S."/>
            <person name="Rahman M.S."/>
            <person name="Alam M.M."/>
            <person name="Hou S."/>
            <person name="Wan X."/>
            <person name="Saito J.A."/>
            <person name="Alam M."/>
        </authorList>
    </citation>
    <scope>NUCLEOTIDE SEQUENCE [LARGE SCALE GENOMIC DNA]</scope>
    <source>
        <strain evidence="2 3">MS6</strain>
    </source>
</reference>
<dbReference type="EMBL" id="AHHD01000419">
    <property type="protein sequence ID" value="EKG13030.1"/>
    <property type="molecule type" value="Genomic_DNA"/>
</dbReference>
<dbReference type="HOGENOM" id="CLU_2264268_0_0_1"/>